<evidence type="ECO:0000313" key="2">
    <source>
        <dbReference type="EMBL" id="OAE35613.1"/>
    </source>
</evidence>
<dbReference type="Proteomes" id="UP000077202">
    <property type="component" value="Unassembled WGS sequence"/>
</dbReference>
<feature type="compositionally biased region" description="Basic and acidic residues" evidence="1">
    <location>
        <begin position="169"/>
        <end position="178"/>
    </location>
</feature>
<feature type="compositionally biased region" description="Polar residues" evidence="1">
    <location>
        <begin position="208"/>
        <end position="219"/>
    </location>
</feature>
<gene>
    <name evidence="2" type="ORF">AXG93_1356s1150</name>
</gene>
<feature type="compositionally biased region" description="Basic and acidic residues" evidence="1">
    <location>
        <begin position="22"/>
        <end position="34"/>
    </location>
</feature>
<feature type="region of interest" description="Disordered" evidence="1">
    <location>
        <begin position="16"/>
        <end position="36"/>
    </location>
</feature>
<sequence length="219" mass="23864">MIAVVGFVMASIGFRPQASDGTGRELTPHPETHPRRVVQRRCCEANRVSGARPEPLHALASAKRARDFQASARDILPSPNIPPPMDDLPRTPTVLAELDLNASESSPARIMSTDVMLLRALASVTRILMQSSQQLQAICIPSLPHAPIFPGPDALCEVLQASRPRQSQNRKEIRDRIGRTRVKGRGGKSEAGGSILVDTEERDEADRSTQQVATLPNML</sequence>
<keyword evidence="3" id="KW-1185">Reference proteome</keyword>
<proteinExistence type="predicted"/>
<feature type="region of interest" description="Disordered" evidence="1">
    <location>
        <begin position="162"/>
        <end position="219"/>
    </location>
</feature>
<protein>
    <submittedName>
        <fullName evidence="2">Uncharacterized protein</fullName>
    </submittedName>
</protein>
<dbReference type="EMBL" id="LVLJ01000111">
    <property type="protein sequence ID" value="OAE35613.1"/>
    <property type="molecule type" value="Genomic_DNA"/>
</dbReference>
<dbReference type="AlphaFoldDB" id="A0A176WSU2"/>
<evidence type="ECO:0000256" key="1">
    <source>
        <dbReference type="SAM" id="MobiDB-lite"/>
    </source>
</evidence>
<name>A0A176WSU2_MARPO</name>
<reference evidence="2" key="1">
    <citation type="submission" date="2016-03" db="EMBL/GenBank/DDBJ databases">
        <title>Mechanisms controlling the formation of the plant cell surface in tip-growing cells are functionally conserved among land plants.</title>
        <authorList>
            <person name="Honkanen S."/>
            <person name="Jones V.A."/>
            <person name="Morieri G."/>
            <person name="Champion C."/>
            <person name="Hetherington A.J."/>
            <person name="Kelly S."/>
            <person name="Saint-Marcoux D."/>
            <person name="Proust H."/>
            <person name="Prescott H."/>
            <person name="Dolan L."/>
        </authorList>
    </citation>
    <scope>NUCLEOTIDE SEQUENCE [LARGE SCALE GENOMIC DNA]</scope>
    <source>
        <tissue evidence="2">Whole gametophyte</tissue>
    </source>
</reference>
<comment type="caution">
    <text evidence="2">The sequence shown here is derived from an EMBL/GenBank/DDBJ whole genome shotgun (WGS) entry which is preliminary data.</text>
</comment>
<evidence type="ECO:0000313" key="3">
    <source>
        <dbReference type="Proteomes" id="UP000077202"/>
    </source>
</evidence>
<organism evidence="2 3">
    <name type="scientific">Marchantia polymorpha subsp. ruderalis</name>
    <dbReference type="NCBI Taxonomy" id="1480154"/>
    <lineage>
        <taxon>Eukaryota</taxon>
        <taxon>Viridiplantae</taxon>
        <taxon>Streptophyta</taxon>
        <taxon>Embryophyta</taxon>
        <taxon>Marchantiophyta</taxon>
        <taxon>Marchantiopsida</taxon>
        <taxon>Marchantiidae</taxon>
        <taxon>Marchantiales</taxon>
        <taxon>Marchantiaceae</taxon>
        <taxon>Marchantia</taxon>
    </lineage>
</organism>
<accession>A0A176WSU2</accession>